<sequence>MEKSEKHYVLVHGSCLGAWCWYKVATLLKSAGHIVLVQDLAASGNRDAPKAGA</sequence>
<gene>
    <name evidence="1" type="ORF">FH972_004215</name>
</gene>
<name>A0A5N6QNT7_9ROSI</name>
<dbReference type="GO" id="GO:0080031">
    <property type="term" value="F:methyl salicylate esterase activity"/>
    <property type="evidence" value="ECO:0007669"/>
    <property type="project" value="TreeGrafter"/>
</dbReference>
<dbReference type="EMBL" id="CM017321">
    <property type="protein sequence ID" value="KAE7999820.1"/>
    <property type="molecule type" value="Genomic_DNA"/>
</dbReference>
<reference evidence="1 2" key="1">
    <citation type="submission" date="2019-06" db="EMBL/GenBank/DDBJ databases">
        <title>A chromosomal-level reference genome of Carpinus fangiana (Coryloideae, Betulaceae).</title>
        <authorList>
            <person name="Yang X."/>
            <person name="Wang Z."/>
            <person name="Zhang L."/>
            <person name="Hao G."/>
            <person name="Liu J."/>
            <person name="Yang Y."/>
        </authorList>
    </citation>
    <scope>NUCLEOTIDE SEQUENCE [LARGE SCALE GENOMIC DNA]</scope>
    <source>
        <strain evidence="1">Cfa_2016G</strain>
        <tissue evidence="1">Leaf</tissue>
    </source>
</reference>
<proteinExistence type="predicted"/>
<dbReference type="OrthoDB" id="408373at2759"/>
<protein>
    <recommendedName>
        <fullName evidence="3">AB hydrolase-1 domain-containing protein</fullName>
    </recommendedName>
</protein>
<dbReference type="GO" id="GO:0009694">
    <property type="term" value="P:jasmonic acid metabolic process"/>
    <property type="evidence" value="ECO:0007669"/>
    <property type="project" value="TreeGrafter"/>
</dbReference>
<dbReference type="Proteomes" id="UP000327013">
    <property type="component" value="Chromosome 1"/>
</dbReference>
<dbReference type="PANTHER" id="PTHR10992:SF1066">
    <property type="entry name" value="METHYL JASMONATE ESTERASE 1"/>
    <property type="match status" value="1"/>
</dbReference>
<evidence type="ECO:0000313" key="2">
    <source>
        <dbReference type="Proteomes" id="UP000327013"/>
    </source>
</evidence>
<dbReference type="AlphaFoldDB" id="A0A5N6QNT7"/>
<dbReference type="GO" id="GO:0009696">
    <property type="term" value="P:salicylic acid metabolic process"/>
    <property type="evidence" value="ECO:0007669"/>
    <property type="project" value="TreeGrafter"/>
</dbReference>
<accession>A0A5N6QNT7</accession>
<dbReference type="Gene3D" id="3.40.50.1820">
    <property type="entry name" value="alpha/beta hydrolase"/>
    <property type="match status" value="1"/>
</dbReference>
<dbReference type="PANTHER" id="PTHR10992">
    <property type="entry name" value="METHYLESTERASE FAMILY MEMBER"/>
    <property type="match status" value="1"/>
</dbReference>
<dbReference type="SUPFAM" id="SSF53474">
    <property type="entry name" value="alpha/beta-Hydrolases"/>
    <property type="match status" value="1"/>
</dbReference>
<evidence type="ECO:0000313" key="1">
    <source>
        <dbReference type="EMBL" id="KAE7999820.1"/>
    </source>
</evidence>
<keyword evidence="2" id="KW-1185">Reference proteome</keyword>
<evidence type="ECO:0008006" key="3">
    <source>
        <dbReference type="Google" id="ProtNLM"/>
    </source>
</evidence>
<dbReference type="GO" id="GO:0080030">
    <property type="term" value="F:methyl indole-3-acetate esterase activity"/>
    <property type="evidence" value="ECO:0007669"/>
    <property type="project" value="TreeGrafter"/>
</dbReference>
<dbReference type="InterPro" id="IPR045889">
    <property type="entry name" value="MES/HNL"/>
</dbReference>
<organism evidence="1 2">
    <name type="scientific">Carpinus fangiana</name>
    <dbReference type="NCBI Taxonomy" id="176857"/>
    <lineage>
        <taxon>Eukaryota</taxon>
        <taxon>Viridiplantae</taxon>
        <taxon>Streptophyta</taxon>
        <taxon>Embryophyta</taxon>
        <taxon>Tracheophyta</taxon>
        <taxon>Spermatophyta</taxon>
        <taxon>Magnoliopsida</taxon>
        <taxon>eudicotyledons</taxon>
        <taxon>Gunneridae</taxon>
        <taxon>Pentapetalae</taxon>
        <taxon>rosids</taxon>
        <taxon>fabids</taxon>
        <taxon>Fagales</taxon>
        <taxon>Betulaceae</taxon>
        <taxon>Carpinus</taxon>
    </lineage>
</organism>
<dbReference type="InterPro" id="IPR029058">
    <property type="entry name" value="AB_hydrolase_fold"/>
</dbReference>
<dbReference type="GO" id="GO:0080032">
    <property type="term" value="F:methyl jasmonate esterase activity"/>
    <property type="evidence" value="ECO:0007669"/>
    <property type="project" value="TreeGrafter"/>
</dbReference>